<keyword evidence="7" id="KW-1185">Reference proteome</keyword>
<accession>A0ABR9XAJ5</accession>
<feature type="domain" description="HTH iclR-type" evidence="4">
    <location>
        <begin position="6"/>
        <end position="67"/>
    </location>
</feature>
<sequence length="264" mass="28152">MEKHRIPAIDRMMDVLSYLEKKPSGASTRELVESLHLPRTTVYRLLNSLHSYRMVRHLPDGNYVLGTRLISLAARVLPSAADIDIVLLATPHMERLSDATGEGCKLSILNEGGVVVIAASPGTRGLALAGVPGQRLPIHAGAASKVLLAGLTKSELDAILPEELARYTQQTITSHKQLRAELTRVRRQGWAADEGEFSKGVNAFAAPVPGRDGHTLAALSLPYVADEVDPARLDVLRAATISAAGAIAADLPVAAKRSTVGWQG</sequence>
<dbReference type="SMART" id="SM00346">
    <property type="entry name" value="HTH_ICLR"/>
    <property type="match status" value="1"/>
</dbReference>
<evidence type="ECO:0000256" key="1">
    <source>
        <dbReference type="ARBA" id="ARBA00023015"/>
    </source>
</evidence>
<dbReference type="Pfam" id="PF09339">
    <property type="entry name" value="HTH_IclR"/>
    <property type="match status" value="1"/>
</dbReference>
<evidence type="ECO:0000313" key="6">
    <source>
        <dbReference type="EMBL" id="MBE9640603.1"/>
    </source>
</evidence>
<keyword evidence="2" id="KW-0238">DNA-binding</keyword>
<reference evidence="6 7" key="1">
    <citation type="journal article" date="2021" name="Int. J. Syst. Evol. Microbiol.">
        <title>Salipiger mangrovisoli sp. nov., isolated from mangrove soil and the proposal for the reclassification of Paraphaeobacter pallidus as Salipiger pallidus comb. nov.</title>
        <authorList>
            <person name="Du J."/>
            <person name="Liu Y."/>
            <person name="Pei T."/>
            <person name="Deng M.R."/>
            <person name="Zhu H."/>
        </authorList>
    </citation>
    <scope>NUCLEOTIDE SEQUENCE [LARGE SCALE GENOMIC DNA]</scope>
    <source>
        <strain evidence="6 7">6D45A</strain>
    </source>
</reference>
<keyword evidence="3" id="KW-0804">Transcription</keyword>
<evidence type="ECO:0000259" key="5">
    <source>
        <dbReference type="PROSITE" id="PS51078"/>
    </source>
</evidence>
<dbReference type="RefSeq" id="WP_194137868.1">
    <property type="nucleotide sequence ID" value="NZ_JADFFK010000038.1"/>
</dbReference>
<dbReference type="Gene3D" id="3.30.450.40">
    <property type="match status" value="1"/>
</dbReference>
<gene>
    <name evidence="6" type="ORF">IQ782_27510</name>
</gene>
<organism evidence="6 7">
    <name type="scientific">Salipiger mangrovisoli</name>
    <dbReference type="NCBI Taxonomy" id="2865933"/>
    <lineage>
        <taxon>Bacteria</taxon>
        <taxon>Pseudomonadati</taxon>
        <taxon>Pseudomonadota</taxon>
        <taxon>Alphaproteobacteria</taxon>
        <taxon>Rhodobacterales</taxon>
        <taxon>Roseobacteraceae</taxon>
        <taxon>Salipiger</taxon>
    </lineage>
</organism>
<dbReference type="InterPro" id="IPR005471">
    <property type="entry name" value="Tscrpt_reg_IclR_N"/>
</dbReference>
<dbReference type="InterPro" id="IPR036388">
    <property type="entry name" value="WH-like_DNA-bd_sf"/>
</dbReference>
<evidence type="ECO:0000313" key="7">
    <source>
        <dbReference type="Proteomes" id="UP000607796"/>
    </source>
</evidence>
<dbReference type="InterPro" id="IPR014757">
    <property type="entry name" value="Tscrpt_reg_IclR_C"/>
</dbReference>
<dbReference type="InterPro" id="IPR050707">
    <property type="entry name" value="HTH_MetabolicPath_Reg"/>
</dbReference>
<dbReference type="SUPFAM" id="SSF55781">
    <property type="entry name" value="GAF domain-like"/>
    <property type="match status" value="1"/>
</dbReference>
<dbReference type="Proteomes" id="UP000607796">
    <property type="component" value="Unassembled WGS sequence"/>
</dbReference>
<evidence type="ECO:0000256" key="2">
    <source>
        <dbReference type="ARBA" id="ARBA00023125"/>
    </source>
</evidence>
<protein>
    <submittedName>
        <fullName evidence="6">IclR family transcriptional regulator</fullName>
    </submittedName>
</protein>
<dbReference type="EMBL" id="JADFFK010000038">
    <property type="protein sequence ID" value="MBE9640603.1"/>
    <property type="molecule type" value="Genomic_DNA"/>
</dbReference>
<dbReference type="InterPro" id="IPR036390">
    <property type="entry name" value="WH_DNA-bd_sf"/>
</dbReference>
<dbReference type="Gene3D" id="1.10.10.10">
    <property type="entry name" value="Winged helix-like DNA-binding domain superfamily/Winged helix DNA-binding domain"/>
    <property type="match status" value="1"/>
</dbReference>
<evidence type="ECO:0000259" key="4">
    <source>
        <dbReference type="PROSITE" id="PS51077"/>
    </source>
</evidence>
<proteinExistence type="predicted"/>
<dbReference type="SUPFAM" id="SSF46785">
    <property type="entry name" value="Winged helix' DNA-binding domain"/>
    <property type="match status" value="1"/>
</dbReference>
<dbReference type="PROSITE" id="PS51078">
    <property type="entry name" value="ICLR_ED"/>
    <property type="match status" value="1"/>
</dbReference>
<evidence type="ECO:0000256" key="3">
    <source>
        <dbReference type="ARBA" id="ARBA00023163"/>
    </source>
</evidence>
<keyword evidence="1" id="KW-0805">Transcription regulation</keyword>
<dbReference type="PANTHER" id="PTHR30136:SF35">
    <property type="entry name" value="HTH-TYPE TRANSCRIPTIONAL REGULATOR RV1719"/>
    <property type="match status" value="1"/>
</dbReference>
<dbReference type="Pfam" id="PF01614">
    <property type="entry name" value="IclR_C"/>
    <property type="match status" value="1"/>
</dbReference>
<comment type="caution">
    <text evidence="6">The sequence shown here is derived from an EMBL/GenBank/DDBJ whole genome shotgun (WGS) entry which is preliminary data.</text>
</comment>
<dbReference type="PROSITE" id="PS51077">
    <property type="entry name" value="HTH_ICLR"/>
    <property type="match status" value="1"/>
</dbReference>
<name>A0ABR9XAJ5_9RHOB</name>
<feature type="domain" description="IclR-ED" evidence="5">
    <location>
        <begin position="68"/>
        <end position="253"/>
    </location>
</feature>
<dbReference type="PANTHER" id="PTHR30136">
    <property type="entry name" value="HELIX-TURN-HELIX TRANSCRIPTIONAL REGULATOR, ICLR FAMILY"/>
    <property type="match status" value="1"/>
</dbReference>
<dbReference type="InterPro" id="IPR029016">
    <property type="entry name" value="GAF-like_dom_sf"/>
</dbReference>